<dbReference type="EMBL" id="AP024449">
    <property type="protein sequence ID" value="BCS28520.1"/>
    <property type="molecule type" value="Genomic_DNA"/>
</dbReference>
<dbReference type="RefSeq" id="XP_041560706.1">
    <property type="nucleotide sequence ID" value="XM_041694925.1"/>
</dbReference>
<sequence>MKITAASVSVLLAAITPAVVGQWLPTGTLAVITFATPNLVRVDVPGLETCEPSPFEKPFDAAIIGINNKVPHVKCTFYAEEECGGPQYTLKEGVHELRRPLVVGSFKCAATAE</sequence>
<feature type="signal peptide" evidence="1">
    <location>
        <begin position="1"/>
        <end position="21"/>
    </location>
</feature>
<dbReference type="KEGG" id="apuu:APUU_70090S"/>
<organism evidence="2 3">
    <name type="scientific">Aspergillus puulaauensis</name>
    <dbReference type="NCBI Taxonomy" id="1220207"/>
    <lineage>
        <taxon>Eukaryota</taxon>
        <taxon>Fungi</taxon>
        <taxon>Dikarya</taxon>
        <taxon>Ascomycota</taxon>
        <taxon>Pezizomycotina</taxon>
        <taxon>Eurotiomycetes</taxon>
        <taxon>Eurotiomycetidae</taxon>
        <taxon>Eurotiales</taxon>
        <taxon>Aspergillaceae</taxon>
        <taxon>Aspergillus</taxon>
    </lineage>
</organism>
<gene>
    <name evidence="2" type="ORF">APUU_70090S</name>
</gene>
<evidence type="ECO:0000256" key="1">
    <source>
        <dbReference type="SAM" id="SignalP"/>
    </source>
</evidence>
<proteinExistence type="predicted"/>
<keyword evidence="3" id="KW-1185">Reference proteome</keyword>
<keyword evidence="1" id="KW-0732">Signal</keyword>
<name>A0A7R7XVL6_9EURO</name>
<reference evidence="2" key="1">
    <citation type="submission" date="2021-01" db="EMBL/GenBank/DDBJ databases">
        <authorList>
            <consortium name="Aspergillus puulaauensis MK2 genome sequencing consortium"/>
            <person name="Kazuki M."/>
            <person name="Futagami T."/>
        </authorList>
    </citation>
    <scope>NUCLEOTIDE SEQUENCE</scope>
    <source>
        <strain evidence="2">MK2</strain>
    </source>
</reference>
<dbReference type="Proteomes" id="UP000654913">
    <property type="component" value="Chromosome 7"/>
</dbReference>
<accession>A0A7R7XVL6</accession>
<reference evidence="2" key="2">
    <citation type="submission" date="2021-02" db="EMBL/GenBank/DDBJ databases">
        <title>Aspergillus puulaauensis MK2 genome sequence.</title>
        <authorList>
            <person name="Futagami T."/>
            <person name="Mori K."/>
            <person name="Kadooka C."/>
            <person name="Tanaka T."/>
        </authorList>
    </citation>
    <scope>NUCLEOTIDE SEQUENCE</scope>
    <source>
        <strain evidence="2">MK2</strain>
    </source>
</reference>
<protein>
    <submittedName>
        <fullName evidence="2">Uncharacterized protein</fullName>
    </submittedName>
</protein>
<feature type="chain" id="PRO_5031209303" evidence="1">
    <location>
        <begin position="22"/>
        <end position="113"/>
    </location>
</feature>
<evidence type="ECO:0000313" key="2">
    <source>
        <dbReference type="EMBL" id="BCS28520.1"/>
    </source>
</evidence>
<evidence type="ECO:0000313" key="3">
    <source>
        <dbReference type="Proteomes" id="UP000654913"/>
    </source>
</evidence>
<dbReference type="OrthoDB" id="4451047at2759"/>
<dbReference type="AlphaFoldDB" id="A0A7R7XVL6"/>
<dbReference type="GeneID" id="64978517"/>